<evidence type="ECO:0000259" key="1">
    <source>
        <dbReference type="Pfam" id="PF01243"/>
    </source>
</evidence>
<dbReference type="InterPro" id="IPR024029">
    <property type="entry name" value="Pyridox_Oxase_FMN-dep"/>
</dbReference>
<sequence length="206" mass="22993">MKFVTSRDELRTVYKTPRPTDGSIRKELRALDGHCRSFICKSPFVLIGSSDGAGNADVTPKGDKPGFTTVLDERTIAIPDRPGNNRLDTLENILLNPSIGLLFLIPGMNETLRVNGDARITVDAGLRERLAVDGKEPQSVVVVSVKAAYMHCAKAFMRSELWKPETWYDRATLPTLGQILRDQLALADSAEATDRWLDDEYKQTMW</sequence>
<accession>M5EXU1</accession>
<dbReference type="Proteomes" id="UP000012062">
    <property type="component" value="Unassembled WGS sequence"/>
</dbReference>
<dbReference type="SUPFAM" id="SSF50475">
    <property type="entry name" value="FMN-binding split barrel"/>
    <property type="match status" value="1"/>
</dbReference>
<dbReference type="Gene3D" id="2.30.110.10">
    <property type="entry name" value="Electron Transport, Fmn-binding Protein, Chain A"/>
    <property type="match status" value="1"/>
</dbReference>
<dbReference type="EMBL" id="CAUM01000032">
    <property type="protein sequence ID" value="CCV04401.1"/>
    <property type="molecule type" value="Genomic_DNA"/>
</dbReference>
<keyword evidence="3" id="KW-1185">Reference proteome</keyword>
<name>M5EXU1_9HYPH</name>
<dbReference type="STRING" id="1297569.MESS2_1270091"/>
<dbReference type="PANTHER" id="PTHR42815">
    <property type="entry name" value="FAD-BINDING, PUTATIVE (AFU_ORTHOLOGUE AFUA_6G07600)-RELATED"/>
    <property type="match status" value="1"/>
</dbReference>
<dbReference type="Pfam" id="PF01243">
    <property type="entry name" value="PNPOx_N"/>
    <property type="match status" value="1"/>
</dbReference>
<protein>
    <submittedName>
        <fullName evidence="2">Pyridoxamine 5'-phosphate oxidase-related FMN-binding protein</fullName>
    </submittedName>
</protein>
<evidence type="ECO:0000313" key="2">
    <source>
        <dbReference type="EMBL" id="CCV04401.1"/>
    </source>
</evidence>
<reference evidence="2 3" key="1">
    <citation type="submission" date="2013-02" db="EMBL/GenBank/DDBJ databases">
        <authorList>
            <person name="Genoscope - CEA"/>
        </authorList>
    </citation>
    <scope>NUCLEOTIDE SEQUENCE [LARGE SCALE GENOMIC DNA]</scope>
    <source>
        <strain evidence="2 3">STM 2683</strain>
    </source>
</reference>
<dbReference type="OrthoDB" id="9790331at2"/>
<comment type="caution">
    <text evidence="2">The sequence shown here is derived from an EMBL/GenBank/DDBJ whole genome shotgun (WGS) entry which is preliminary data.</text>
</comment>
<dbReference type="NCBIfam" id="TIGR04025">
    <property type="entry name" value="PPOX_FMN_DR2398"/>
    <property type="match status" value="1"/>
</dbReference>
<dbReference type="RefSeq" id="WP_008873378.1">
    <property type="nucleotide sequence ID" value="NZ_CAUM01000032.1"/>
</dbReference>
<dbReference type="InterPro" id="IPR012349">
    <property type="entry name" value="Split_barrel_FMN-bd"/>
</dbReference>
<feature type="domain" description="Pyridoxamine 5'-phosphate oxidase N-terminal" evidence="1">
    <location>
        <begin position="32"/>
        <end position="152"/>
    </location>
</feature>
<evidence type="ECO:0000313" key="3">
    <source>
        <dbReference type="Proteomes" id="UP000012062"/>
    </source>
</evidence>
<dbReference type="eggNOG" id="COG3576">
    <property type="taxonomic scope" value="Bacteria"/>
</dbReference>
<gene>
    <name evidence="2" type="ORF">MESS2_1270091</name>
</gene>
<dbReference type="PANTHER" id="PTHR42815:SF2">
    <property type="entry name" value="FAD-BINDING, PUTATIVE (AFU_ORTHOLOGUE AFUA_6G07600)-RELATED"/>
    <property type="match status" value="1"/>
</dbReference>
<dbReference type="AlphaFoldDB" id="M5EXU1"/>
<organism evidence="2 3">
    <name type="scientific">Mesorhizobium metallidurans STM 2683</name>
    <dbReference type="NCBI Taxonomy" id="1297569"/>
    <lineage>
        <taxon>Bacteria</taxon>
        <taxon>Pseudomonadati</taxon>
        <taxon>Pseudomonadota</taxon>
        <taxon>Alphaproteobacteria</taxon>
        <taxon>Hyphomicrobiales</taxon>
        <taxon>Phyllobacteriaceae</taxon>
        <taxon>Mesorhizobium</taxon>
    </lineage>
</organism>
<proteinExistence type="predicted"/>
<dbReference type="InterPro" id="IPR011576">
    <property type="entry name" value="Pyridox_Oxase_N"/>
</dbReference>